<evidence type="ECO:0000313" key="2">
    <source>
        <dbReference type="Proteomes" id="UP000316096"/>
    </source>
</evidence>
<sequence length="61" mass="7040">MRIRLQVISERVLEKVAPKATASAINCWQRECQVRSCLGQKTTMMDLDPCNDRQRVLWCGC</sequence>
<evidence type="ECO:0000313" key="1">
    <source>
        <dbReference type="EMBL" id="TQL90435.1"/>
    </source>
</evidence>
<keyword evidence="2" id="KW-1185">Reference proteome</keyword>
<dbReference type="EMBL" id="VFOZ01000002">
    <property type="protein sequence ID" value="TQL90435.1"/>
    <property type="molecule type" value="Genomic_DNA"/>
</dbReference>
<organism evidence="1 2">
    <name type="scientific">Actinoallomurus bryophytorum</name>
    <dbReference type="NCBI Taxonomy" id="1490222"/>
    <lineage>
        <taxon>Bacteria</taxon>
        <taxon>Bacillati</taxon>
        <taxon>Actinomycetota</taxon>
        <taxon>Actinomycetes</taxon>
        <taxon>Streptosporangiales</taxon>
        <taxon>Thermomonosporaceae</taxon>
        <taxon>Actinoallomurus</taxon>
    </lineage>
</organism>
<proteinExistence type="predicted"/>
<reference evidence="1 2" key="1">
    <citation type="submission" date="2019-06" db="EMBL/GenBank/DDBJ databases">
        <title>Sequencing the genomes of 1000 actinobacteria strains.</title>
        <authorList>
            <person name="Klenk H.-P."/>
        </authorList>
    </citation>
    <scope>NUCLEOTIDE SEQUENCE [LARGE SCALE GENOMIC DNA]</scope>
    <source>
        <strain evidence="1 2">DSM 102200</strain>
    </source>
</reference>
<protein>
    <submittedName>
        <fullName evidence="1">Uncharacterized protein</fullName>
    </submittedName>
</protein>
<dbReference type="AlphaFoldDB" id="A0A543C042"/>
<gene>
    <name evidence="1" type="ORF">FB559_7739</name>
</gene>
<accession>A0A543C042</accession>
<dbReference type="Proteomes" id="UP000316096">
    <property type="component" value="Unassembled WGS sequence"/>
</dbReference>
<comment type="caution">
    <text evidence="1">The sequence shown here is derived from an EMBL/GenBank/DDBJ whole genome shotgun (WGS) entry which is preliminary data.</text>
</comment>
<name>A0A543C042_9ACTN</name>